<feature type="domain" description="VLRF1" evidence="12">
    <location>
        <begin position="198"/>
        <end position="352"/>
    </location>
</feature>
<feature type="compositionally biased region" description="Basic and acidic residues" evidence="11">
    <location>
        <begin position="494"/>
        <end position="507"/>
    </location>
</feature>
<evidence type="ECO:0000256" key="3">
    <source>
        <dbReference type="ARBA" id="ARBA00022490"/>
    </source>
</evidence>
<evidence type="ECO:0000256" key="9">
    <source>
        <dbReference type="ARBA" id="ARBA00023054"/>
    </source>
</evidence>
<keyword evidence="9" id="KW-0175">Coiled coil</keyword>
<evidence type="ECO:0000259" key="12">
    <source>
        <dbReference type="PROSITE" id="PS52044"/>
    </source>
</evidence>
<dbReference type="AlphaFoldDB" id="A0A1D1ZTE2"/>
<feature type="active site" evidence="10">
    <location>
        <position position="254"/>
    </location>
</feature>
<dbReference type="GO" id="GO:0036503">
    <property type="term" value="P:ERAD pathway"/>
    <property type="evidence" value="ECO:0007669"/>
    <property type="project" value="TreeGrafter"/>
</dbReference>
<feature type="compositionally biased region" description="Basic residues" evidence="11">
    <location>
        <begin position="417"/>
        <end position="427"/>
    </location>
</feature>
<dbReference type="PROSITE" id="PS52044">
    <property type="entry name" value="VLRF1"/>
    <property type="match status" value="1"/>
</dbReference>
<dbReference type="InterPro" id="IPR047139">
    <property type="entry name" value="ANKZ1/VMS1"/>
</dbReference>
<keyword evidence="6 10" id="KW-0255">Endonuclease</keyword>
<dbReference type="GO" id="GO:0005737">
    <property type="term" value="C:cytoplasm"/>
    <property type="evidence" value="ECO:0007669"/>
    <property type="project" value="UniProtKB-SubCell"/>
</dbReference>
<dbReference type="GO" id="GO:0016787">
    <property type="term" value="F:hydrolase activity"/>
    <property type="evidence" value="ECO:0007669"/>
    <property type="project" value="UniProtKB-KW"/>
</dbReference>
<keyword evidence="7 10" id="KW-0378">Hydrolase</keyword>
<dbReference type="EMBL" id="GDKF01008402">
    <property type="protein sequence ID" value="JAT70220.1"/>
    <property type="molecule type" value="Transcribed_RNA"/>
</dbReference>
<evidence type="ECO:0000256" key="10">
    <source>
        <dbReference type="PROSITE-ProRule" id="PRU01389"/>
    </source>
</evidence>
<evidence type="ECO:0000256" key="7">
    <source>
        <dbReference type="ARBA" id="ARBA00022801"/>
    </source>
</evidence>
<evidence type="ECO:0000256" key="4">
    <source>
        <dbReference type="ARBA" id="ARBA00022722"/>
    </source>
</evidence>
<keyword evidence="5" id="KW-0677">Repeat</keyword>
<dbReference type="GO" id="GO:0004519">
    <property type="term" value="F:endonuclease activity"/>
    <property type="evidence" value="ECO:0007669"/>
    <property type="project" value="UniProtKB-KW"/>
</dbReference>
<evidence type="ECO:0000256" key="8">
    <source>
        <dbReference type="ARBA" id="ARBA00023043"/>
    </source>
</evidence>
<protein>
    <recommendedName>
        <fullName evidence="12">VLRF1 domain-containing protein</fullName>
    </recommendedName>
</protein>
<evidence type="ECO:0000256" key="11">
    <source>
        <dbReference type="SAM" id="MobiDB-lite"/>
    </source>
</evidence>
<evidence type="ECO:0000256" key="1">
    <source>
        <dbReference type="ARBA" id="ARBA00004496"/>
    </source>
</evidence>
<keyword evidence="8" id="KW-0040">ANK repeat</keyword>
<accession>A0A1D1ZTE2</accession>
<gene>
    <name evidence="13" type="ORF">g.64613</name>
</gene>
<keyword evidence="4 10" id="KW-0540">Nuclease</keyword>
<feature type="compositionally biased region" description="Low complexity" evidence="11">
    <location>
        <begin position="463"/>
        <end position="486"/>
    </location>
</feature>
<evidence type="ECO:0000256" key="6">
    <source>
        <dbReference type="ARBA" id="ARBA00022759"/>
    </source>
</evidence>
<proteinExistence type="inferred from homology"/>
<evidence type="ECO:0000313" key="13">
    <source>
        <dbReference type="EMBL" id="JAT70220.1"/>
    </source>
</evidence>
<comment type="similarity">
    <text evidence="2 10">Belongs to the ANKZF1/VMS1 family.</text>
</comment>
<name>A0A1D1ZTE2_AUXPR</name>
<sequence length="543" mass="56572">MAVAIATVFDLPEETFARCTPLDAGPSTGVQLTLERLEALEIADRRTDADASGLTCTSCGLGRAQEPAFPSVESQREHFRGDWHRFNLKRRLASLPACSEADFEALVAQRDGAEVGSLSGSESSDDEDHNGGGEGKAPDRADGGPSAITSGARGPYTCFWDPGEEETLGVWRSIVGGARDAAPSEEAAWSTLRTLRTKGATWAVIMLRGGHFAASVLRLVPARIADKRIADKFDVVGNTSAHRYVTRAKAGGKQSTQDATGKFAKSAGSRLRRYNEAALAEDVKSALTSWTALLGQCDLIHVQAPGSNWKDLMTAAPAVLSPSDPRLRTVPFTTRRPTFSENKRVARILISVYRMPATGQPSQPSVEAPGGEAVQGKQSEAGPGSQPGAPRPGVSAEVISAADQGPAEPEAPEGLSKKQKAKARAARSKSAAKEQAAMGGESQEEEPAPKSSEPVADEGDVLSRAAALAAATASAARKGAATPARSGRPATQARRADGGKKGGKVSAEDIAARRVRLAAAAEARMAALASASAAQKLWEVGPG</sequence>
<feature type="region of interest" description="Disordered" evidence="11">
    <location>
        <begin position="114"/>
        <end position="155"/>
    </location>
</feature>
<evidence type="ECO:0000256" key="2">
    <source>
        <dbReference type="ARBA" id="ARBA00009262"/>
    </source>
</evidence>
<dbReference type="Pfam" id="PF18826">
    <property type="entry name" value="bVLRF1"/>
    <property type="match status" value="1"/>
</dbReference>
<keyword evidence="3 10" id="KW-0963">Cytoplasm</keyword>
<comment type="domain">
    <text evidence="10">The VLRF1 domain mediates binding to the 60S ribosomal subunit.</text>
</comment>
<reference evidence="13" key="1">
    <citation type="submission" date="2015-08" db="EMBL/GenBank/DDBJ databases">
        <authorList>
            <person name="Babu N.S."/>
            <person name="Beckwith C.J."/>
            <person name="Beseler K.G."/>
            <person name="Brison A."/>
            <person name="Carone J.V."/>
            <person name="Caskin T.P."/>
            <person name="Diamond M."/>
            <person name="Durham M.E."/>
            <person name="Foxe J.M."/>
            <person name="Go M."/>
            <person name="Henderson B.A."/>
            <person name="Jones I.B."/>
            <person name="McGettigan J.A."/>
            <person name="Micheletti S.J."/>
            <person name="Nasrallah M.E."/>
            <person name="Ortiz D."/>
            <person name="Piller C.R."/>
            <person name="Privatt S.R."/>
            <person name="Schneider S.L."/>
            <person name="Sharp S."/>
            <person name="Smith T.C."/>
            <person name="Stanton J.D."/>
            <person name="Ullery H.E."/>
            <person name="Wilson R.J."/>
            <person name="Serrano M.G."/>
            <person name="Buck G."/>
            <person name="Lee V."/>
            <person name="Wang Y."/>
            <person name="Carvalho R."/>
            <person name="Voegtly L."/>
            <person name="Shi R."/>
            <person name="Duckworth R."/>
            <person name="Johnson A."/>
            <person name="Loviza R."/>
            <person name="Walstead R."/>
            <person name="Shah Z."/>
            <person name="Kiflezghi M."/>
            <person name="Wade K."/>
            <person name="Ball S.L."/>
            <person name="Bradley K.W."/>
            <person name="Asai D.J."/>
            <person name="Bowman C.A."/>
            <person name="Russell D.A."/>
            <person name="Pope W.H."/>
            <person name="Jacobs-Sera D."/>
            <person name="Hendrix R.W."/>
            <person name="Hatfull G.F."/>
        </authorList>
    </citation>
    <scope>NUCLEOTIDE SEQUENCE</scope>
</reference>
<organism evidence="13">
    <name type="scientific">Auxenochlorella protothecoides</name>
    <name type="common">Green microalga</name>
    <name type="synonym">Chlorella protothecoides</name>
    <dbReference type="NCBI Taxonomy" id="3075"/>
    <lineage>
        <taxon>Eukaryota</taxon>
        <taxon>Viridiplantae</taxon>
        <taxon>Chlorophyta</taxon>
        <taxon>core chlorophytes</taxon>
        <taxon>Trebouxiophyceae</taxon>
        <taxon>Chlorellales</taxon>
        <taxon>Chlorellaceae</taxon>
        <taxon>Auxenochlorella</taxon>
    </lineage>
</organism>
<feature type="region of interest" description="Disordered" evidence="11">
    <location>
        <begin position="357"/>
        <end position="507"/>
    </location>
</feature>
<dbReference type="InterPro" id="IPR041175">
    <property type="entry name" value="VLRF1/Vms1"/>
</dbReference>
<comment type="subcellular location">
    <subcellularLocation>
        <location evidence="1">Cytoplasm</location>
    </subcellularLocation>
</comment>
<dbReference type="PANTHER" id="PTHR16036:SF2">
    <property type="entry name" value="TRNA ENDONUCLEASE ANKZF1"/>
    <property type="match status" value="1"/>
</dbReference>
<evidence type="ECO:0000256" key="5">
    <source>
        <dbReference type="ARBA" id="ARBA00022737"/>
    </source>
</evidence>
<dbReference type="PANTHER" id="PTHR16036">
    <property type="entry name" value="ANKYRIN REPEAT AND ZINC FINGER DOMAIN-CONTAINING PROTEIN 1"/>
    <property type="match status" value="1"/>
</dbReference>